<evidence type="ECO:0000313" key="2">
    <source>
        <dbReference type="EMBL" id="MBM7799955.1"/>
    </source>
</evidence>
<dbReference type="EMBL" id="JAFBCF010000001">
    <property type="protein sequence ID" value="MBM7799955.1"/>
    <property type="molecule type" value="Genomic_DNA"/>
</dbReference>
<dbReference type="Pfam" id="PF06993">
    <property type="entry name" value="DUF1304"/>
    <property type="match status" value="1"/>
</dbReference>
<feature type="transmembrane region" description="Helical" evidence="1">
    <location>
        <begin position="80"/>
        <end position="99"/>
    </location>
</feature>
<dbReference type="RefSeq" id="WP_204919028.1">
    <property type="nucleotide sequence ID" value="NZ_JAFBCF010000001.1"/>
</dbReference>
<keyword evidence="1" id="KW-0812">Transmembrane</keyword>
<evidence type="ECO:0000313" key="3">
    <source>
        <dbReference type="Proteomes" id="UP000704762"/>
    </source>
</evidence>
<feature type="transmembrane region" description="Helical" evidence="1">
    <location>
        <begin position="55"/>
        <end position="73"/>
    </location>
</feature>
<comment type="caution">
    <text evidence="2">The sequence shown here is derived from an EMBL/GenBank/DDBJ whole genome shotgun (WGS) entry which is preliminary data.</text>
</comment>
<gene>
    <name evidence="2" type="ORF">JOE57_002876</name>
</gene>
<feature type="transmembrane region" description="Helical" evidence="1">
    <location>
        <begin position="105"/>
        <end position="126"/>
    </location>
</feature>
<keyword evidence="3" id="KW-1185">Reference proteome</keyword>
<protein>
    <submittedName>
        <fullName evidence="2">Membrane protein</fullName>
    </submittedName>
</protein>
<organism evidence="2 3">
    <name type="scientific">Microlunatus panaciterrae</name>
    <dbReference type="NCBI Taxonomy" id="400768"/>
    <lineage>
        <taxon>Bacteria</taxon>
        <taxon>Bacillati</taxon>
        <taxon>Actinomycetota</taxon>
        <taxon>Actinomycetes</taxon>
        <taxon>Propionibacteriales</taxon>
        <taxon>Propionibacteriaceae</taxon>
        <taxon>Microlunatus</taxon>
    </lineage>
</organism>
<proteinExistence type="predicted"/>
<sequence length="129" mass="13825">MTYVALGLALLAAMLHVVIFAMESLLWTRETIWRLFGLKTQDQARLTRQLAFNQGFYNLFLAIGTGSGVILVLTDRPAAGWALIIFGCASMVAAAVVLLSTGAKYLRAALTQAGFPLLALLAAAVVRLV</sequence>
<accession>A0ABS2RLS5</accession>
<reference evidence="2 3" key="1">
    <citation type="submission" date="2021-01" db="EMBL/GenBank/DDBJ databases">
        <title>Sequencing the genomes of 1000 actinobacteria strains.</title>
        <authorList>
            <person name="Klenk H.-P."/>
        </authorList>
    </citation>
    <scope>NUCLEOTIDE SEQUENCE [LARGE SCALE GENOMIC DNA]</scope>
    <source>
        <strain evidence="2 3">DSM 18662</strain>
    </source>
</reference>
<name>A0ABS2RLS5_9ACTN</name>
<keyword evidence="1" id="KW-1133">Transmembrane helix</keyword>
<keyword evidence="1" id="KW-0472">Membrane</keyword>
<dbReference type="InterPro" id="IPR009732">
    <property type="entry name" value="DUF1304"/>
</dbReference>
<evidence type="ECO:0000256" key="1">
    <source>
        <dbReference type="SAM" id="Phobius"/>
    </source>
</evidence>
<dbReference type="Proteomes" id="UP000704762">
    <property type="component" value="Unassembled WGS sequence"/>
</dbReference>